<dbReference type="InterPro" id="IPR018114">
    <property type="entry name" value="TRYPSIN_HIS"/>
</dbReference>
<keyword evidence="2" id="KW-1015">Disulfide bond</keyword>
<proteinExistence type="inferred from homology"/>
<comment type="caution">
    <text evidence="6">The sequence shown here is derived from an EMBL/GenBank/DDBJ whole genome shotgun (WGS) entry which is preliminary data.</text>
</comment>
<dbReference type="SUPFAM" id="SSF50494">
    <property type="entry name" value="Trypsin-like serine proteases"/>
    <property type="match status" value="1"/>
</dbReference>
<dbReference type="PROSITE" id="PS50240">
    <property type="entry name" value="TRYPSIN_DOM"/>
    <property type="match status" value="1"/>
</dbReference>
<evidence type="ECO:0000256" key="3">
    <source>
        <dbReference type="SAM" id="MobiDB-lite"/>
    </source>
</evidence>
<evidence type="ECO:0000259" key="5">
    <source>
        <dbReference type="PROSITE" id="PS50240"/>
    </source>
</evidence>
<gene>
    <name evidence="6" type="ORF">PPSIR1_25029</name>
</gene>
<evidence type="ECO:0000313" key="7">
    <source>
        <dbReference type="Proteomes" id="UP000005801"/>
    </source>
</evidence>
<dbReference type="PRINTS" id="PR00722">
    <property type="entry name" value="CHYMOTRYPSIN"/>
</dbReference>
<dbReference type="AlphaFoldDB" id="A6G9K0"/>
<keyword evidence="4" id="KW-0732">Signal</keyword>
<protein>
    <submittedName>
        <fullName evidence="6">Secreted trypsin-like serine protease</fullName>
    </submittedName>
</protein>
<dbReference type="PANTHER" id="PTHR24276">
    <property type="entry name" value="POLYSERASE-RELATED"/>
    <property type="match status" value="1"/>
</dbReference>
<evidence type="ECO:0000256" key="2">
    <source>
        <dbReference type="ARBA" id="ARBA00023157"/>
    </source>
</evidence>
<feature type="chain" id="PRO_5002697673" evidence="4">
    <location>
        <begin position="31"/>
        <end position="496"/>
    </location>
</feature>
<accession>A6G9K0</accession>
<dbReference type="InterPro" id="IPR001254">
    <property type="entry name" value="Trypsin_dom"/>
</dbReference>
<keyword evidence="6" id="KW-0378">Hydrolase</keyword>
<dbReference type="PROSITE" id="PS00134">
    <property type="entry name" value="TRYPSIN_HIS"/>
    <property type="match status" value="1"/>
</dbReference>
<sequence length="496" mass="51552">MKMERSRRGSPVAVAIALGLGLAPFGVASAQQPSPNPSPSPGYEAPVSEAQPEIYGGQVASTCQWPTIVGLFNGGSICSGTLVHPEIVLTAAHCMDANAGGPPDEIRFGEDLFDPDFAVSVSECVLFPGWTGNVGPSDYAYCRLSSPVTNIAPTPPIMGCEVLELGLGTPVAVAGFGLTDEGQNDAGTKRWGMTEISSDDVDLTLAAGTMETSTCGGDSGSSGFVQLEDGGWRAFGILSGGPEGCDNYGIYVTMFSMVGWVEEQTGLDITPCTDADGTWNPGPDCTGAAANPTAGGSWAMGCDGSVGQEPSTCGPGISWPEDVLPPEVSFTVPTDAANYPDSPTTFDIVVETADEDSYAVLSVELFINDMSVGLKERLPWDEPGPWEWANAQFTNGEYTLTAVALDYAGNEGQASVTFTVGDPSNDDESSEEETDTETDEGADEVGTESGVPAAPITDDSGCNCRTSDAGSGRDSWLWAGLGLLGLGTLARRRRRH</sequence>
<dbReference type="Pfam" id="PF00089">
    <property type="entry name" value="Trypsin"/>
    <property type="match status" value="1"/>
</dbReference>
<dbReference type="NCBIfam" id="TIGR03901">
    <property type="entry name" value="MYXO-CTERM"/>
    <property type="match status" value="1"/>
</dbReference>
<keyword evidence="7" id="KW-1185">Reference proteome</keyword>
<dbReference type="Proteomes" id="UP000005801">
    <property type="component" value="Unassembled WGS sequence"/>
</dbReference>
<reference evidence="6 7" key="1">
    <citation type="submission" date="2007-06" db="EMBL/GenBank/DDBJ databases">
        <authorList>
            <person name="Shimkets L."/>
            <person name="Ferriera S."/>
            <person name="Johnson J."/>
            <person name="Kravitz S."/>
            <person name="Beeson K."/>
            <person name="Sutton G."/>
            <person name="Rogers Y.-H."/>
            <person name="Friedman R."/>
            <person name="Frazier M."/>
            <person name="Venter J.C."/>
        </authorList>
    </citation>
    <scope>NUCLEOTIDE SEQUENCE [LARGE SCALE GENOMIC DNA]</scope>
    <source>
        <strain evidence="6 7">SIR-1</strain>
    </source>
</reference>
<dbReference type="SMART" id="SM00020">
    <property type="entry name" value="Tryp_SPc"/>
    <property type="match status" value="1"/>
</dbReference>
<keyword evidence="6" id="KW-0645">Protease</keyword>
<dbReference type="Gene3D" id="2.40.10.10">
    <property type="entry name" value="Trypsin-like serine proteases"/>
    <property type="match status" value="1"/>
</dbReference>
<dbReference type="Gene3D" id="2.60.40.10">
    <property type="entry name" value="Immunoglobulins"/>
    <property type="match status" value="1"/>
</dbReference>
<dbReference type="InterPro" id="IPR043504">
    <property type="entry name" value="Peptidase_S1_PA_chymotrypsin"/>
</dbReference>
<dbReference type="InterPro" id="IPR024038">
    <property type="entry name" value="MYXO-CTERM"/>
</dbReference>
<dbReference type="InterPro" id="IPR009003">
    <property type="entry name" value="Peptidase_S1_PA"/>
</dbReference>
<evidence type="ECO:0000313" key="6">
    <source>
        <dbReference type="EMBL" id="EDM77508.1"/>
    </source>
</evidence>
<feature type="region of interest" description="Disordered" evidence="3">
    <location>
        <begin position="415"/>
        <end position="474"/>
    </location>
</feature>
<dbReference type="InterPro" id="IPR013783">
    <property type="entry name" value="Ig-like_fold"/>
</dbReference>
<evidence type="ECO:0000256" key="4">
    <source>
        <dbReference type="SAM" id="SignalP"/>
    </source>
</evidence>
<feature type="compositionally biased region" description="Acidic residues" evidence="3">
    <location>
        <begin position="424"/>
        <end position="446"/>
    </location>
</feature>
<dbReference type="PANTHER" id="PTHR24276:SF98">
    <property type="entry name" value="FI18310P1-RELATED"/>
    <property type="match status" value="1"/>
</dbReference>
<feature type="domain" description="Peptidase S1" evidence="5">
    <location>
        <begin position="54"/>
        <end position="266"/>
    </location>
</feature>
<dbReference type="STRING" id="391625.PPSIR1_25029"/>
<dbReference type="InterPro" id="IPR050430">
    <property type="entry name" value="Peptidase_S1"/>
</dbReference>
<dbReference type="EMBL" id="ABCS01000045">
    <property type="protein sequence ID" value="EDM77508.1"/>
    <property type="molecule type" value="Genomic_DNA"/>
</dbReference>
<dbReference type="InterPro" id="IPR001314">
    <property type="entry name" value="Peptidase_S1A"/>
</dbReference>
<name>A6G9K0_9BACT</name>
<dbReference type="eggNOG" id="COG5640">
    <property type="taxonomic scope" value="Bacteria"/>
</dbReference>
<feature type="region of interest" description="Disordered" evidence="3">
    <location>
        <begin position="29"/>
        <end position="48"/>
    </location>
</feature>
<evidence type="ECO:0000256" key="1">
    <source>
        <dbReference type="ARBA" id="ARBA00007664"/>
    </source>
</evidence>
<comment type="similarity">
    <text evidence="1">Belongs to the peptidase S1 family.</text>
</comment>
<feature type="signal peptide" evidence="4">
    <location>
        <begin position="1"/>
        <end position="30"/>
    </location>
</feature>
<dbReference type="GO" id="GO:0004252">
    <property type="term" value="F:serine-type endopeptidase activity"/>
    <property type="evidence" value="ECO:0007669"/>
    <property type="project" value="InterPro"/>
</dbReference>
<organism evidence="6 7">
    <name type="scientific">Plesiocystis pacifica SIR-1</name>
    <dbReference type="NCBI Taxonomy" id="391625"/>
    <lineage>
        <taxon>Bacteria</taxon>
        <taxon>Pseudomonadati</taxon>
        <taxon>Myxococcota</taxon>
        <taxon>Polyangia</taxon>
        <taxon>Nannocystales</taxon>
        <taxon>Nannocystaceae</taxon>
        <taxon>Plesiocystis</taxon>
    </lineage>
</organism>
<dbReference type="GO" id="GO:0006508">
    <property type="term" value="P:proteolysis"/>
    <property type="evidence" value="ECO:0007669"/>
    <property type="project" value="UniProtKB-KW"/>
</dbReference>